<evidence type="ECO:0000256" key="2">
    <source>
        <dbReference type="HAMAP-Rule" id="MF_00659"/>
    </source>
</evidence>
<dbReference type="EMBL" id="NTMR01000003">
    <property type="protein sequence ID" value="PBK05526.1"/>
    <property type="molecule type" value="Genomic_DNA"/>
</dbReference>
<accession>A0A2A3ML49</accession>
<comment type="caution">
    <text evidence="3">The sequence shown here is derived from an EMBL/GenBank/DDBJ whole genome shotgun (WGS) entry which is preliminary data.</text>
</comment>
<name>A0A2A3ML49_9PSED</name>
<evidence type="ECO:0000256" key="1">
    <source>
        <dbReference type="ARBA" id="ARBA00008460"/>
    </source>
</evidence>
<keyword evidence="4" id="KW-1185">Reference proteome</keyword>
<gene>
    <name evidence="3" type="ORF">CNQ84_03215</name>
</gene>
<protein>
    <recommendedName>
        <fullName evidence="2">UPF0250 protein ASB58_02805</fullName>
    </recommendedName>
</protein>
<dbReference type="InterPro" id="IPR007454">
    <property type="entry name" value="UPF0250_YbeD-like"/>
</dbReference>
<evidence type="ECO:0000313" key="3">
    <source>
        <dbReference type="EMBL" id="PBK05526.1"/>
    </source>
</evidence>
<dbReference type="SUPFAM" id="SSF117991">
    <property type="entry name" value="YbeD/HP0495-like"/>
    <property type="match status" value="1"/>
</dbReference>
<dbReference type="PANTHER" id="PTHR38036">
    <property type="entry name" value="UPF0250 PROTEIN YBED"/>
    <property type="match status" value="1"/>
</dbReference>
<dbReference type="InterPro" id="IPR027471">
    <property type="entry name" value="YbeD-like_sf"/>
</dbReference>
<dbReference type="GO" id="GO:0005829">
    <property type="term" value="C:cytosol"/>
    <property type="evidence" value="ECO:0007669"/>
    <property type="project" value="TreeGrafter"/>
</dbReference>
<organism evidence="3 4">
    <name type="scientific">Pseudomonas abyssi</name>
    <dbReference type="NCBI Taxonomy" id="170540"/>
    <lineage>
        <taxon>Bacteria</taxon>
        <taxon>Pseudomonadati</taxon>
        <taxon>Pseudomonadota</taxon>
        <taxon>Gammaproteobacteria</taxon>
        <taxon>Pseudomonadales</taxon>
        <taxon>Pseudomonadaceae</taxon>
        <taxon>Pseudomonas</taxon>
    </lineage>
</organism>
<dbReference type="Pfam" id="PF04359">
    <property type="entry name" value="DUF493"/>
    <property type="match status" value="1"/>
</dbReference>
<dbReference type="Proteomes" id="UP000242313">
    <property type="component" value="Unassembled WGS sequence"/>
</dbReference>
<dbReference type="HAMAP" id="MF_00659">
    <property type="entry name" value="UPF0250"/>
    <property type="match status" value="1"/>
</dbReference>
<dbReference type="AlphaFoldDB" id="A0A2A3ML49"/>
<dbReference type="RefSeq" id="WP_096003475.1">
    <property type="nucleotide sequence ID" value="NZ_JBLWUL010000009.1"/>
</dbReference>
<reference evidence="3 4" key="1">
    <citation type="submission" date="2017-09" db="EMBL/GenBank/DDBJ databases">
        <title>Pseudomonas abyssi sp. nov. isolated from Abyssopelagic Water.</title>
        <authorList>
            <person name="Wei Y."/>
        </authorList>
    </citation>
    <scope>NUCLEOTIDE SEQUENCE [LARGE SCALE GENOMIC DNA]</scope>
    <source>
        <strain evidence="3 4">MT5</strain>
    </source>
</reference>
<proteinExistence type="inferred from homology"/>
<sequence>MADVNEPQAPKIEFPCQYPIKVIGTAADDFAEVICEVVEKHAPGVDTTTIDIKDSKNGRFLSLRLVITATGQDQLEALHRDLKATGRVHMVL</sequence>
<dbReference type="Gene3D" id="3.30.70.260">
    <property type="match status" value="1"/>
</dbReference>
<dbReference type="PANTHER" id="PTHR38036:SF1">
    <property type="entry name" value="UPF0250 PROTEIN YBED"/>
    <property type="match status" value="1"/>
</dbReference>
<evidence type="ECO:0000313" key="4">
    <source>
        <dbReference type="Proteomes" id="UP000242313"/>
    </source>
</evidence>
<accession>A0A395R904</accession>
<comment type="similarity">
    <text evidence="1 2">Belongs to the UPF0250 family.</text>
</comment>